<keyword evidence="4 10" id="KW-0436">Ligase</keyword>
<keyword evidence="3 10" id="KW-0963">Cytoplasm</keyword>
<dbReference type="Gene3D" id="3.30.1360.70">
    <property type="entry name" value="Arginyl tRNA synthetase N-terminal domain"/>
    <property type="match status" value="1"/>
</dbReference>
<comment type="catalytic activity">
    <reaction evidence="9 10">
        <text>tRNA(Arg) + L-arginine + ATP = L-arginyl-tRNA(Arg) + AMP + diphosphate</text>
        <dbReference type="Rhea" id="RHEA:20301"/>
        <dbReference type="Rhea" id="RHEA-COMP:9658"/>
        <dbReference type="Rhea" id="RHEA-COMP:9673"/>
        <dbReference type="ChEBI" id="CHEBI:30616"/>
        <dbReference type="ChEBI" id="CHEBI:32682"/>
        <dbReference type="ChEBI" id="CHEBI:33019"/>
        <dbReference type="ChEBI" id="CHEBI:78442"/>
        <dbReference type="ChEBI" id="CHEBI:78513"/>
        <dbReference type="ChEBI" id="CHEBI:456215"/>
        <dbReference type="EC" id="6.1.1.19"/>
    </reaction>
</comment>
<dbReference type="SMART" id="SM00836">
    <property type="entry name" value="DALR_1"/>
    <property type="match status" value="1"/>
</dbReference>
<evidence type="ECO:0000313" key="14">
    <source>
        <dbReference type="EMBL" id="KUH57875.1"/>
    </source>
</evidence>
<dbReference type="GO" id="GO:0005524">
    <property type="term" value="F:ATP binding"/>
    <property type="evidence" value="ECO:0007669"/>
    <property type="project" value="UniProtKB-UniRule"/>
</dbReference>
<dbReference type="InterPro" id="IPR036695">
    <property type="entry name" value="Arg-tRNA-synth_N_sf"/>
</dbReference>
<evidence type="ECO:0000256" key="5">
    <source>
        <dbReference type="ARBA" id="ARBA00022741"/>
    </source>
</evidence>
<dbReference type="InterPro" id="IPR001278">
    <property type="entry name" value="Arg-tRNA-ligase"/>
</dbReference>
<dbReference type="HAMAP" id="MF_00123">
    <property type="entry name" value="Arg_tRNA_synth"/>
    <property type="match status" value="1"/>
</dbReference>
<dbReference type="Gene3D" id="1.10.730.10">
    <property type="entry name" value="Isoleucyl-tRNA Synthetase, Domain 1"/>
    <property type="match status" value="1"/>
</dbReference>
<dbReference type="SMART" id="SM01016">
    <property type="entry name" value="Arg_tRNA_synt_N"/>
    <property type="match status" value="1"/>
</dbReference>
<dbReference type="EC" id="6.1.1.19" evidence="10"/>
<comment type="similarity">
    <text evidence="2 10 11">Belongs to the class-I aminoacyl-tRNA synthetase family.</text>
</comment>
<dbReference type="OrthoDB" id="9803211at2"/>
<evidence type="ECO:0000256" key="10">
    <source>
        <dbReference type="HAMAP-Rule" id="MF_00123"/>
    </source>
</evidence>
<feature type="domain" description="Arginyl tRNA synthetase N-terminal" evidence="13">
    <location>
        <begin position="3"/>
        <end position="91"/>
    </location>
</feature>
<dbReference type="InterPro" id="IPR009080">
    <property type="entry name" value="tRNAsynth_Ia_anticodon-bd"/>
</dbReference>
<evidence type="ECO:0000256" key="2">
    <source>
        <dbReference type="ARBA" id="ARBA00005594"/>
    </source>
</evidence>
<evidence type="ECO:0000256" key="8">
    <source>
        <dbReference type="ARBA" id="ARBA00023146"/>
    </source>
</evidence>
<dbReference type="GO" id="GO:0005737">
    <property type="term" value="C:cytoplasm"/>
    <property type="evidence" value="ECO:0007669"/>
    <property type="project" value="UniProtKB-SubCell"/>
</dbReference>
<organism evidence="14 15">
    <name type="scientific">Tractidigestivibacter scatoligenes</name>
    <name type="common">Olsenella scatoligenes</name>
    <dbReference type="NCBI Taxonomy" id="1299998"/>
    <lineage>
        <taxon>Bacteria</taxon>
        <taxon>Bacillati</taxon>
        <taxon>Actinomycetota</taxon>
        <taxon>Coriobacteriia</taxon>
        <taxon>Coriobacteriales</taxon>
        <taxon>Atopobiaceae</taxon>
        <taxon>Tractidigestivibacter</taxon>
    </lineage>
</organism>
<evidence type="ECO:0000256" key="6">
    <source>
        <dbReference type="ARBA" id="ARBA00022840"/>
    </source>
</evidence>
<dbReference type="GO" id="GO:0004814">
    <property type="term" value="F:arginine-tRNA ligase activity"/>
    <property type="evidence" value="ECO:0007669"/>
    <property type="project" value="UniProtKB-UniRule"/>
</dbReference>
<comment type="subcellular location">
    <subcellularLocation>
        <location evidence="1 10">Cytoplasm</location>
    </subcellularLocation>
</comment>
<proteinExistence type="inferred from homology"/>
<dbReference type="FunFam" id="1.10.730.10:FF:000008">
    <property type="entry name" value="Arginine--tRNA ligase"/>
    <property type="match status" value="1"/>
</dbReference>
<evidence type="ECO:0000256" key="7">
    <source>
        <dbReference type="ARBA" id="ARBA00022917"/>
    </source>
</evidence>
<dbReference type="CDD" id="cd00671">
    <property type="entry name" value="ArgRS_core"/>
    <property type="match status" value="1"/>
</dbReference>
<feature type="domain" description="DALR anticodon binding" evidence="12">
    <location>
        <begin position="477"/>
        <end position="614"/>
    </location>
</feature>
<protein>
    <recommendedName>
        <fullName evidence="10">Arginine--tRNA ligase</fullName>
        <ecNumber evidence="10">6.1.1.19</ecNumber>
    </recommendedName>
    <alternativeName>
        <fullName evidence="10">Arginyl-tRNA synthetase</fullName>
        <shortName evidence="10">ArgRS</shortName>
    </alternativeName>
</protein>
<gene>
    <name evidence="10" type="primary">argS</name>
    <name evidence="14" type="ORF">AUL39_09305</name>
</gene>
<dbReference type="SUPFAM" id="SSF52374">
    <property type="entry name" value="Nucleotidylyl transferase"/>
    <property type="match status" value="1"/>
</dbReference>
<comment type="caution">
    <text evidence="14">The sequence shown here is derived from an EMBL/GenBank/DDBJ whole genome shotgun (WGS) entry which is preliminary data.</text>
</comment>
<comment type="subunit">
    <text evidence="10">Monomer.</text>
</comment>
<dbReference type="InterPro" id="IPR005148">
    <property type="entry name" value="Arg-tRNA-synth_N"/>
</dbReference>
<keyword evidence="5 10" id="KW-0547">Nucleotide-binding</keyword>
<dbReference type="SUPFAM" id="SSF55190">
    <property type="entry name" value="Arginyl-tRNA synthetase (ArgRS), N-terminal 'additional' domain"/>
    <property type="match status" value="1"/>
</dbReference>
<evidence type="ECO:0000256" key="4">
    <source>
        <dbReference type="ARBA" id="ARBA00022598"/>
    </source>
</evidence>
<keyword evidence="15" id="KW-1185">Reference proteome</keyword>
<dbReference type="SUPFAM" id="SSF47323">
    <property type="entry name" value="Anticodon-binding domain of a subclass of class I aminoacyl-tRNA synthetases"/>
    <property type="match status" value="1"/>
</dbReference>
<feature type="short sequence motif" description="'HIGH' region" evidence="10">
    <location>
        <begin position="128"/>
        <end position="138"/>
    </location>
</feature>
<accession>A0A100YUE8</accession>
<evidence type="ECO:0000256" key="1">
    <source>
        <dbReference type="ARBA" id="ARBA00004496"/>
    </source>
</evidence>
<keyword evidence="6 10" id="KW-0067">ATP-binding</keyword>
<dbReference type="InterPro" id="IPR035684">
    <property type="entry name" value="ArgRS_core"/>
</dbReference>
<evidence type="ECO:0000256" key="9">
    <source>
        <dbReference type="ARBA" id="ARBA00049339"/>
    </source>
</evidence>
<dbReference type="Gene3D" id="3.40.50.620">
    <property type="entry name" value="HUPs"/>
    <property type="match status" value="1"/>
</dbReference>
<dbReference type="Pfam" id="PF05746">
    <property type="entry name" value="DALR_1"/>
    <property type="match status" value="1"/>
</dbReference>
<sequence>MPEKIEELVRKAVADAQEAGDLPSFEVGDLGLERPADADNGDWTTTLALRSARLAHMAPRAIAQAIVNHMEKDPGISKVEVAGPGFVNFYLSAAANNEVFRTVREQGHDFGRSNIGAGEKVQVEFVSANPVGPLHIGHGRWAALGDSLCRVMEHAGYNVEREYYINDHGSQMDVFGNSVAERYLQLAQVVSERGCSLDEAVRVLLDDRKAFVKDEEDAHPEFHPYMDAFNKNLGGNAYGGDYIIDVARHFMETDGTRWVDADPEERMLEFRERGYKLMLESIKSTLDESRCHFDVWFSERSLYEKGEDGTSAVDRALARLDEMGYLYRDEDGALWFRSTALGDDKDRVLIKTNGEYTYFASDVAYHWNKFQRVDHVIDIWGADHHGYIQRVDSACTALGYPGKLEVLLGQLVNLLRDGVPVRMSKRKGTMIPFKELMDEVGVDATRYTLISKSSNQMIDFDIEKVKKQDNTNPVYYVQYAHARICSILRKGAGVTAEEAEKLGMDEVARRAVGEEYDLSLLTDPTEATLARKLSEFPALVEGCARDRAPFRLTHYAEELAGDFHSFYTVCQVLPSKGRPVDEGLSKARLAAVDATRRVLALTLEFCGVHAPQSM</sequence>
<dbReference type="Pfam" id="PF03485">
    <property type="entry name" value="Arg_tRNA_synt_N"/>
    <property type="match status" value="1"/>
</dbReference>
<reference evidence="14 15" key="1">
    <citation type="submission" date="2015-12" db="EMBL/GenBank/DDBJ databases">
        <title>Draft Genome Sequence of Olsenella scatoligenes SK9K4T; a Producer of 3-Methylindole- (skatole) and 4-Methylphenol- (p-cresol) Isolated from Pig Feces.</title>
        <authorList>
            <person name="Li X."/>
            <person name="Borg B."/>
            <person name="Canibe N."/>
        </authorList>
    </citation>
    <scope>NUCLEOTIDE SEQUENCE [LARGE SCALE GENOMIC DNA]</scope>
    <source>
        <strain evidence="14 15">SK9K4</strain>
    </source>
</reference>
<dbReference type="AlphaFoldDB" id="A0A100YUE8"/>
<dbReference type="Pfam" id="PF00750">
    <property type="entry name" value="tRNA-synt_1d"/>
    <property type="match status" value="1"/>
</dbReference>
<keyword evidence="8 10" id="KW-0030">Aminoacyl-tRNA synthetase</keyword>
<evidence type="ECO:0000259" key="12">
    <source>
        <dbReference type="SMART" id="SM00836"/>
    </source>
</evidence>
<dbReference type="PANTHER" id="PTHR11956">
    <property type="entry name" value="ARGINYL-TRNA SYNTHETASE"/>
    <property type="match status" value="1"/>
</dbReference>
<evidence type="ECO:0000313" key="15">
    <source>
        <dbReference type="Proteomes" id="UP000054078"/>
    </source>
</evidence>
<dbReference type="NCBIfam" id="TIGR00456">
    <property type="entry name" value="argS"/>
    <property type="match status" value="1"/>
</dbReference>
<dbReference type="GO" id="GO:0006420">
    <property type="term" value="P:arginyl-tRNA aminoacylation"/>
    <property type="evidence" value="ECO:0007669"/>
    <property type="project" value="UniProtKB-UniRule"/>
</dbReference>
<name>A0A100YUE8_TRASO</name>
<evidence type="ECO:0000256" key="11">
    <source>
        <dbReference type="RuleBase" id="RU363038"/>
    </source>
</evidence>
<dbReference type="STRING" id="1299998.AUL39_09305"/>
<dbReference type="PRINTS" id="PR01038">
    <property type="entry name" value="TRNASYNTHARG"/>
</dbReference>
<dbReference type="EMBL" id="LOJF01000011">
    <property type="protein sequence ID" value="KUH57875.1"/>
    <property type="molecule type" value="Genomic_DNA"/>
</dbReference>
<evidence type="ECO:0000259" key="13">
    <source>
        <dbReference type="SMART" id="SM01016"/>
    </source>
</evidence>
<keyword evidence="7 10" id="KW-0648">Protein biosynthesis</keyword>
<dbReference type="InterPro" id="IPR014729">
    <property type="entry name" value="Rossmann-like_a/b/a_fold"/>
</dbReference>
<evidence type="ECO:0000256" key="3">
    <source>
        <dbReference type="ARBA" id="ARBA00022490"/>
    </source>
</evidence>
<dbReference type="RefSeq" id="WP_059055611.1">
    <property type="nucleotide sequence ID" value="NZ_LOJF01000011.1"/>
</dbReference>
<dbReference type="InterPro" id="IPR008909">
    <property type="entry name" value="DALR_anticod-bd"/>
</dbReference>
<dbReference type="Proteomes" id="UP000054078">
    <property type="component" value="Unassembled WGS sequence"/>
</dbReference>
<dbReference type="PANTHER" id="PTHR11956:SF5">
    <property type="entry name" value="ARGININE--TRNA LIGASE, CYTOPLASMIC"/>
    <property type="match status" value="1"/>
</dbReference>